<dbReference type="PANTHER" id="PTHR33562:SF29">
    <property type="entry name" value="PROTEIN SLEEPLESS"/>
    <property type="match status" value="1"/>
</dbReference>
<dbReference type="Proteomes" id="UP000504615">
    <property type="component" value="Unplaced"/>
</dbReference>
<keyword evidence="8" id="KW-0449">Lipoprotein</keyword>
<keyword evidence="5 9" id="KW-1133">Transmembrane helix</keyword>
<keyword evidence="3 9" id="KW-0812">Transmembrane</keyword>
<accession>A0A6I9WKQ8</accession>
<dbReference type="Pfam" id="PF17064">
    <property type="entry name" value="QVR"/>
    <property type="match status" value="1"/>
</dbReference>
<proteinExistence type="predicted"/>
<evidence type="ECO:0000256" key="2">
    <source>
        <dbReference type="ARBA" id="ARBA00022622"/>
    </source>
</evidence>
<dbReference type="RefSeq" id="XP_011643788.1">
    <property type="nucleotide sequence ID" value="XM_011645486.2"/>
</dbReference>
<reference evidence="12" key="1">
    <citation type="submission" date="2025-08" db="UniProtKB">
        <authorList>
            <consortium name="RefSeq"/>
        </authorList>
    </citation>
    <scope>IDENTIFICATION</scope>
</reference>
<protein>
    <submittedName>
        <fullName evidence="12">Uncharacterized protein LOC105431353</fullName>
    </submittedName>
</protein>
<evidence type="ECO:0000256" key="9">
    <source>
        <dbReference type="SAM" id="Phobius"/>
    </source>
</evidence>
<dbReference type="AlphaFoldDB" id="A0A6I9WKQ8"/>
<dbReference type="SUPFAM" id="SSF57302">
    <property type="entry name" value="Snake toxin-like"/>
    <property type="match status" value="1"/>
</dbReference>
<dbReference type="PANTHER" id="PTHR33562">
    <property type="entry name" value="ATILLA, ISOFORM B-RELATED-RELATED"/>
    <property type="match status" value="1"/>
</dbReference>
<dbReference type="GeneID" id="105431353"/>
<evidence type="ECO:0000313" key="11">
    <source>
        <dbReference type="Proteomes" id="UP000504615"/>
    </source>
</evidence>
<sequence>MEGQHRFFVIAILVLFSILHSGETLKCYNCYTKGSQTCEDKLTLLPSETVDCSESHCAILKYNETDGTLIIRRTCLAATCDEAMRQDKNLKECWTCDTDLCNASASNVVSIITIIGSGLIALLLSMR</sequence>
<evidence type="ECO:0000256" key="6">
    <source>
        <dbReference type="ARBA" id="ARBA00023136"/>
    </source>
</evidence>
<evidence type="ECO:0000256" key="1">
    <source>
        <dbReference type="ARBA" id="ARBA00004589"/>
    </source>
</evidence>
<keyword evidence="4 10" id="KW-0732">Signal</keyword>
<evidence type="ECO:0000256" key="8">
    <source>
        <dbReference type="ARBA" id="ARBA00023288"/>
    </source>
</evidence>
<dbReference type="KEGG" id="pbar:105431353"/>
<feature type="chain" id="PRO_5026973519" evidence="10">
    <location>
        <begin position="25"/>
        <end position="127"/>
    </location>
</feature>
<keyword evidence="6 9" id="KW-0472">Membrane</keyword>
<evidence type="ECO:0000256" key="3">
    <source>
        <dbReference type="ARBA" id="ARBA00022692"/>
    </source>
</evidence>
<feature type="signal peptide" evidence="10">
    <location>
        <begin position="1"/>
        <end position="24"/>
    </location>
</feature>
<dbReference type="InterPro" id="IPR050975">
    <property type="entry name" value="Sleep_regulator"/>
</dbReference>
<dbReference type="GO" id="GO:0030431">
    <property type="term" value="P:sleep"/>
    <property type="evidence" value="ECO:0007669"/>
    <property type="project" value="InterPro"/>
</dbReference>
<name>A0A6I9WKQ8_9HYME</name>
<evidence type="ECO:0000256" key="7">
    <source>
        <dbReference type="ARBA" id="ARBA00023180"/>
    </source>
</evidence>
<dbReference type="OrthoDB" id="7555457at2759"/>
<feature type="transmembrane region" description="Helical" evidence="9">
    <location>
        <begin position="105"/>
        <end position="124"/>
    </location>
</feature>
<evidence type="ECO:0000313" key="12">
    <source>
        <dbReference type="RefSeq" id="XP_011643788.1"/>
    </source>
</evidence>
<dbReference type="InterPro" id="IPR031424">
    <property type="entry name" value="QVR-like"/>
</dbReference>
<keyword evidence="7" id="KW-0325">Glycoprotein</keyword>
<evidence type="ECO:0000256" key="4">
    <source>
        <dbReference type="ARBA" id="ARBA00022729"/>
    </source>
</evidence>
<dbReference type="GO" id="GO:0098552">
    <property type="term" value="C:side of membrane"/>
    <property type="evidence" value="ECO:0007669"/>
    <property type="project" value="UniProtKB-KW"/>
</dbReference>
<evidence type="ECO:0000256" key="5">
    <source>
        <dbReference type="ARBA" id="ARBA00022989"/>
    </source>
</evidence>
<gene>
    <name evidence="12" type="primary">LOC105431353</name>
</gene>
<organism evidence="11 12">
    <name type="scientific">Pogonomyrmex barbatus</name>
    <name type="common">red harvester ant</name>
    <dbReference type="NCBI Taxonomy" id="144034"/>
    <lineage>
        <taxon>Eukaryota</taxon>
        <taxon>Metazoa</taxon>
        <taxon>Ecdysozoa</taxon>
        <taxon>Arthropoda</taxon>
        <taxon>Hexapoda</taxon>
        <taxon>Insecta</taxon>
        <taxon>Pterygota</taxon>
        <taxon>Neoptera</taxon>
        <taxon>Endopterygota</taxon>
        <taxon>Hymenoptera</taxon>
        <taxon>Apocrita</taxon>
        <taxon>Aculeata</taxon>
        <taxon>Formicoidea</taxon>
        <taxon>Formicidae</taxon>
        <taxon>Myrmicinae</taxon>
        <taxon>Pogonomyrmex</taxon>
    </lineage>
</organism>
<keyword evidence="2" id="KW-0336">GPI-anchor</keyword>
<dbReference type="GO" id="GO:0032222">
    <property type="term" value="P:regulation of synaptic transmission, cholinergic"/>
    <property type="evidence" value="ECO:0007669"/>
    <property type="project" value="InterPro"/>
</dbReference>
<keyword evidence="11" id="KW-1185">Reference proteome</keyword>
<comment type="subcellular location">
    <subcellularLocation>
        <location evidence="1">Membrane</location>
        <topology evidence="1">Lipid-anchor</topology>
        <topology evidence="1">GPI-anchor</topology>
    </subcellularLocation>
</comment>
<dbReference type="InterPro" id="IPR045860">
    <property type="entry name" value="Snake_toxin-like_sf"/>
</dbReference>
<evidence type="ECO:0000256" key="10">
    <source>
        <dbReference type="SAM" id="SignalP"/>
    </source>
</evidence>